<sequence length="296" mass="33099">MGPTDELCCFLVGGLVPLNCCALIQFPYQLPDGETVETQESKKNRMQAAYRLALPNEALVAQLMSQTYASQRALINVSSGIMIVKRNWPFLFVAHHMYSHVNTLLGFDVARTFDRCIETVGKQIYRYAHNLVKSQRVKSCLQEIESAKVHTKSAAAEYEAAPLLLLAIFNEDKGLLYGVTEESTCDDDLEEMPSWPFIFAKGGGFLTAKSFTVCIDNVPLMHASSPREAFKVLFLAHFAFNVAYPKETSLTLEFTQRSIATINPGRGTKVERTRGKQHNLNPKVASLISTLKDYDF</sequence>
<protein>
    <submittedName>
        <fullName evidence="1">Uncharacterized protein</fullName>
    </submittedName>
</protein>
<dbReference type="AlphaFoldDB" id="A0A131Z1D7"/>
<dbReference type="PANTHER" id="PTHR31025:SF22">
    <property type="entry name" value="IP13529P"/>
    <property type="match status" value="1"/>
</dbReference>
<dbReference type="EMBL" id="GEDV01003819">
    <property type="protein sequence ID" value="JAP84738.1"/>
    <property type="molecule type" value="Transcribed_RNA"/>
</dbReference>
<accession>A0A131Z1D7</accession>
<proteinExistence type="predicted"/>
<dbReference type="PANTHER" id="PTHR31025">
    <property type="entry name" value="SI:CH211-196P9.1-RELATED"/>
    <property type="match status" value="1"/>
</dbReference>
<organism evidence="1">
    <name type="scientific">Rhipicephalus appendiculatus</name>
    <name type="common">Brown ear tick</name>
    <dbReference type="NCBI Taxonomy" id="34631"/>
    <lineage>
        <taxon>Eukaryota</taxon>
        <taxon>Metazoa</taxon>
        <taxon>Ecdysozoa</taxon>
        <taxon>Arthropoda</taxon>
        <taxon>Chelicerata</taxon>
        <taxon>Arachnida</taxon>
        <taxon>Acari</taxon>
        <taxon>Parasitiformes</taxon>
        <taxon>Ixodida</taxon>
        <taxon>Ixodoidea</taxon>
        <taxon>Ixodidae</taxon>
        <taxon>Rhipicephalinae</taxon>
        <taxon>Rhipicephalus</taxon>
        <taxon>Rhipicephalus</taxon>
    </lineage>
</organism>
<evidence type="ECO:0000313" key="1">
    <source>
        <dbReference type="EMBL" id="JAP84738.1"/>
    </source>
</evidence>
<reference evidence="1" key="1">
    <citation type="journal article" date="2016" name="Ticks Tick Borne Dis.">
        <title>De novo assembly and annotation of the salivary gland transcriptome of Rhipicephalus appendiculatus male and female ticks during blood feeding.</title>
        <authorList>
            <person name="de Castro M.H."/>
            <person name="de Klerk D."/>
            <person name="Pienaar R."/>
            <person name="Latif A.A."/>
            <person name="Rees D.J."/>
            <person name="Mans B.J."/>
        </authorList>
    </citation>
    <scope>NUCLEOTIDE SEQUENCE</scope>
    <source>
        <tissue evidence="1">Salivary glands</tissue>
    </source>
</reference>
<name>A0A131Z1D7_RHIAP</name>